<reference evidence="4 5" key="1">
    <citation type="submission" date="2014-11" db="EMBL/GenBank/DDBJ databases">
        <authorList>
            <person name="Wibberg Daniel"/>
        </authorList>
    </citation>
    <scope>NUCLEOTIDE SEQUENCE [LARGE SCALE GENOMIC DNA]</scope>
    <source>
        <strain evidence="4">Rhizoctonia solani AG1-IB 7/3/14</strain>
    </source>
</reference>
<dbReference type="SUPFAM" id="SSF143113">
    <property type="entry name" value="NAP-like"/>
    <property type="match status" value="1"/>
</dbReference>
<dbReference type="EMBL" id="LN679100">
    <property type="protein sequence ID" value="CEL52244.1"/>
    <property type="molecule type" value="Genomic_DNA"/>
</dbReference>
<feature type="region of interest" description="Disordered" evidence="3">
    <location>
        <begin position="1"/>
        <end position="20"/>
    </location>
</feature>
<dbReference type="AlphaFoldDB" id="A0A0B7F5P6"/>
<proteinExistence type="inferred from homology"/>
<keyword evidence="5" id="KW-1185">Reference proteome</keyword>
<dbReference type="PANTHER" id="PTHR11875">
    <property type="entry name" value="TESTIS-SPECIFIC Y-ENCODED PROTEIN"/>
    <property type="match status" value="1"/>
</dbReference>
<evidence type="ECO:0000256" key="3">
    <source>
        <dbReference type="SAM" id="MobiDB-lite"/>
    </source>
</evidence>
<evidence type="ECO:0000313" key="4">
    <source>
        <dbReference type="EMBL" id="CEL52244.1"/>
    </source>
</evidence>
<feature type="compositionally biased region" description="Basic and acidic residues" evidence="3">
    <location>
        <begin position="11"/>
        <end position="20"/>
    </location>
</feature>
<dbReference type="Pfam" id="PF00956">
    <property type="entry name" value="NAP"/>
    <property type="match status" value="1"/>
</dbReference>
<dbReference type="Gene3D" id="3.30.1120.90">
    <property type="entry name" value="Nucleosome assembly protein"/>
    <property type="match status" value="1"/>
</dbReference>
<protein>
    <submittedName>
        <fullName evidence="4">Template-activating factor I</fullName>
    </submittedName>
</protein>
<accession>A0A0B7F5P6</accession>
<dbReference type="OrthoDB" id="19419at2759"/>
<dbReference type="InterPro" id="IPR002164">
    <property type="entry name" value="NAP_family"/>
</dbReference>
<dbReference type="GO" id="GO:0006334">
    <property type="term" value="P:nucleosome assembly"/>
    <property type="evidence" value="ECO:0007669"/>
    <property type="project" value="InterPro"/>
</dbReference>
<name>A0A0B7F5P6_THACB</name>
<evidence type="ECO:0000256" key="1">
    <source>
        <dbReference type="ARBA" id="ARBA00009947"/>
    </source>
</evidence>
<dbReference type="GO" id="GO:0005634">
    <property type="term" value="C:nucleus"/>
    <property type="evidence" value="ECO:0007669"/>
    <property type="project" value="InterPro"/>
</dbReference>
<dbReference type="Proteomes" id="UP000059188">
    <property type="component" value="Unassembled WGS sequence"/>
</dbReference>
<gene>
    <name evidence="4" type="ORF">RSOLAG1IB_00784</name>
</gene>
<evidence type="ECO:0000313" key="5">
    <source>
        <dbReference type="Proteomes" id="UP000059188"/>
    </source>
</evidence>
<organism evidence="4 5">
    <name type="scientific">Thanatephorus cucumeris (strain AG1-IB / isolate 7/3/14)</name>
    <name type="common">Lettuce bottom rot fungus</name>
    <name type="synonym">Rhizoctonia solani</name>
    <dbReference type="NCBI Taxonomy" id="1108050"/>
    <lineage>
        <taxon>Eukaryota</taxon>
        <taxon>Fungi</taxon>
        <taxon>Dikarya</taxon>
        <taxon>Basidiomycota</taxon>
        <taxon>Agaricomycotina</taxon>
        <taxon>Agaricomycetes</taxon>
        <taxon>Cantharellales</taxon>
        <taxon>Ceratobasidiaceae</taxon>
        <taxon>Rhizoctonia</taxon>
        <taxon>Rhizoctonia solani AG-1</taxon>
    </lineage>
</organism>
<dbReference type="STRING" id="1108050.A0A0B7F5P6"/>
<evidence type="ECO:0000256" key="2">
    <source>
        <dbReference type="RuleBase" id="RU003876"/>
    </source>
</evidence>
<sequence length="267" mass="30954">MAVKRGAGSDNAKDEKPWALEVRELESEEEELMKELEKNQLRAEIAVELAALKILQPLYESRRKNFAAQKNFWGIALGQHSEIGQHLLDPKDAEAMTYLYDLWVERDPNEHRAFTLEFHFRENPFFSNTVLKKHYKYTAPPEVSVEDSTPDSNGVTNIMIDFNWERDIDISGTQIEWKDPANALTKLRPRPDMEEIEKKLKGEDSDEPITIDTGSFFHYFEEKDDEFDIGQTIAEEVFADAIGYFTGTHENARNNLEDSDWEDDDDE</sequence>
<dbReference type="InterPro" id="IPR037231">
    <property type="entry name" value="NAP-like_sf"/>
</dbReference>
<comment type="similarity">
    <text evidence="1 2">Belongs to the nucleosome assembly protein (NAP) family.</text>
</comment>